<gene>
    <name evidence="2" type="ORF">CEY00_Acc17004</name>
</gene>
<comment type="caution">
    <text evidence="2">The sequence shown here is derived from an EMBL/GenBank/DDBJ whole genome shotgun (WGS) entry which is preliminary data.</text>
</comment>
<dbReference type="FunCoup" id="A0A2R6QKJ4">
    <property type="interactions" value="115"/>
</dbReference>
<dbReference type="Gramene" id="PSS09916">
    <property type="protein sequence ID" value="PSS09916"/>
    <property type="gene ID" value="CEY00_Acc17004"/>
</dbReference>
<dbReference type="InParanoid" id="A0A2R6QKJ4"/>
<keyword evidence="3" id="KW-1185">Reference proteome</keyword>
<reference evidence="3" key="2">
    <citation type="journal article" date="2018" name="BMC Genomics">
        <title>A manually annotated Actinidia chinensis var. chinensis (kiwifruit) genome highlights the challenges associated with draft genomes and gene prediction in plants.</title>
        <authorList>
            <person name="Pilkington S.M."/>
            <person name="Crowhurst R."/>
            <person name="Hilario E."/>
            <person name="Nardozza S."/>
            <person name="Fraser L."/>
            <person name="Peng Y."/>
            <person name="Gunaseelan K."/>
            <person name="Simpson R."/>
            <person name="Tahir J."/>
            <person name="Deroles S.C."/>
            <person name="Templeton K."/>
            <person name="Luo Z."/>
            <person name="Davy M."/>
            <person name="Cheng C."/>
            <person name="McNeilage M."/>
            <person name="Scaglione D."/>
            <person name="Liu Y."/>
            <person name="Zhang Q."/>
            <person name="Datson P."/>
            <person name="De Silva N."/>
            <person name="Gardiner S.E."/>
            <person name="Bassett H."/>
            <person name="Chagne D."/>
            <person name="McCallum J."/>
            <person name="Dzierzon H."/>
            <person name="Deng C."/>
            <person name="Wang Y.Y."/>
            <person name="Barron L."/>
            <person name="Manako K."/>
            <person name="Bowen J."/>
            <person name="Foster T.M."/>
            <person name="Erridge Z.A."/>
            <person name="Tiffin H."/>
            <person name="Waite C.N."/>
            <person name="Davies K.M."/>
            <person name="Grierson E.P."/>
            <person name="Laing W.A."/>
            <person name="Kirk R."/>
            <person name="Chen X."/>
            <person name="Wood M."/>
            <person name="Montefiori M."/>
            <person name="Brummell D.A."/>
            <person name="Schwinn K.E."/>
            <person name="Catanach A."/>
            <person name="Fullerton C."/>
            <person name="Li D."/>
            <person name="Meiyalaghan S."/>
            <person name="Nieuwenhuizen N."/>
            <person name="Read N."/>
            <person name="Prakash R."/>
            <person name="Hunter D."/>
            <person name="Zhang H."/>
            <person name="McKenzie M."/>
            <person name="Knabel M."/>
            <person name="Harris A."/>
            <person name="Allan A.C."/>
            <person name="Gleave A."/>
            <person name="Chen A."/>
            <person name="Janssen B.J."/>
            <person name="Plunkett B."/>
            <person name="Ampomah-Dwamena C."/>
            <person name="Voogd C."/>
            <person name="Leif D."/>
            <person name="Lafferty D."/>
            <person name="Souleyre E.J.F."/>
            <person name="Varkonyi-Gasic E."/>
            <person name="Gambi F."/>
            <person name="Hanley J."/>
            <person name="Yao J.L."/>
            <person name="Cheung J."/>
            <person name="David K.M."/>
            <person name="Warren B."/>
            <person name="Marsh K."/>
            <person name="Snowden K.C."/>
            <person name="Lin-Wang K."/>
            <person name="Brian L."/>
            <person name="Martinez-Sanchez M."/>
            <person name="Wang M."/>
            <person name="Ileperuma N."/>
            <person name="Macnee N."/>
            <person name="Campin R."/>
            <person name="McAtee P."/>
            <person name="Drummond R.S.M."/>
            <person name="Espley R.V."/>
            <person name="Ireland H.S."/>
            <person name="Wu R."/>
            <person name="Atkinson R.G."/>
            <person name="Karunairetnam S."/>
            <person name="Bulley S."/>
            <person name="Chunkath S."/>
            <person name="Hanley Z."/>
            <person name="Storey R."/>
            <person name="Thrimawithana A.H."/>
            <person name="Thomson S."/>
            <person name="David C."/>
            <person name="Testolin R."/>
            <person name="Huang H."/>
            <person name="Hellens R.P."/>
            <person name="Schaffer R.J."/>
        </authorList>
    </citation>
    <scope>NUCLEOTIDE SEQUENCE [LARGE SCALE GENOMIC DNA]</scope>
    <source>
        <strain evidence="3">cv. Red5</strain>
    </source>
</reference>
<dbReference type="OrthoDB" id="1725273at2759"/>
<feature type="domain" description="VQ" evidence="1">
    <location>
        <begin position="21"/>
        <end position="47"/>
    </location>
</feature>
<evidence type="ECO:0000259" key="1">
    <source>
        <dbReference type="Pfam" id="PF05678"/>
    </source>
</evidence>
<dbReference type="PANTHER" id="PTHR33624">
    <property type="entry name" value="SIGMA FACTOR BINDING PROTEIN 1, CHLOROPLASTIC"/>
    <property type="match status" value="1"/>
</dbReference>
<dbReference type="AlphaFoldDB" id="A0A2R6QKJ4"/>
<dbReference type="InterPro" id="IPR039335">
    <property type="entry name" value="SIB1/2"/>
</dbReference>
<proteinExistence type="predicted"/>
<organism evidence="2 3">
    <name type="scientific">Actinidia chinensis var. chinensis</name>
    <name type="common">Chinese soft-hair kiwi</name>
    <dbReference type="NCBI Taxonomy" id="1590841"/>
    <lineage>
        <taxon>Eukaryota</taxon>
        <taxon>Viridiplantae</taxon>
        <taxon>Streptophyta</taxon>
        <taxon>Embryophyta</taxon>
        <taxon>Tracheophyta</taxon>
        <taxon>Spermatophyta</taxon>
        <taxon>Magnoliopsida</taxon>
        <taxon>eudicotyledons</taxon>
        <taxon>Gunneridae</taxon>
        <taxon>Pentapetalae</taxon>
        <taxon>asterids</taxon>
        <taxon>Ericales</taxon>
        <taxon>Actinidiaceae</taxon>
        <taxon>Actinidia</taxon>
    </lineage>
</organism>
<dbReference type="STRING" id="1590841.A0A2R6QKJ4"/>
<protein>
    <submittedName>
        <fullName evidence="2">Sigma factor binding protein</fullName>
    </submittedName>
</protein>
<accession>A0A2R6QKJ4</accession>
<evidence type="ECO:0000313" key="3">
    <source>
        <dbReference type="Proteomes" id="UP000241394"/>
    </source>
</evidence>
<dbReference type="Proteomes" id="UP000241394">
    <property type="component" value="Chromosome LG15"/>
</dbReference>
<dbReference type="PANTHER" id="PTHR33624:SF24">
    <property type="entry name" value="VQ DOMAIN-CONTAINING PROTEIN"/>
    <property type="match status" value="1"/>
</dbReference>
<name>A0A2R6QKJ4_ACTCC</name>
<dbReference type="Pfam" id="PF05678">
    <property type="entry name" value="VQ"/>
    <property type="match status" value="1"/>
</dbReference>
<dbReference type="EMBL" id="NKQK01000015">
    <property type="protein sequence ID" value="PSS09916.1"/>
    <property type="molecule type" value="Genomic_DNA"/>
</dbReference>
<reference evidence="2 3" key="1">
    <citation type="submission" date="2017-07" db="EMBL/GenBank/DDBJ databases">
        <title>An improved, manually edited Actinidia chinensis var. chinensis (kiwifruit) genome highlights the challenges associated with draft genomes and gene prediction in plants.</title>
        <authorList>
            <person name="Pilkington S."/>
            <person name="Crowhurst R."/>
            <person name="Hilario E."/>
            <person name="Nardozza S."/>
            <person name="Fraser L."/>
            <person name="Peng Y."/>
            <person name="Gunaseelan K."/>
            <person name="Simpson R."/>
            <person name="Tahir J."/>
            <person name="Deroles S."/>
            <person name="Templeton K."/>
            <person name="Luo Z."/>
            <person name="Davy M."/>
            <person name="Cheng C."/>
            <person name="Mcneilage M."/>
            <person name="Scaglione D."/>
            <person name="Liu Y."/>
            <person name="Zhang Q."/>
            <person name="Datson P."/>
            <person name="De Silva N."/>
            <person name="Gardiner S."/>
            <person name="Bassett H."/>
            <person name="Chagne D."/>
            <person name="Mccallum J."/>
            <person name="Dzierzon H."/>
            <person name="Deng C."/>
            <person name="Wang Y.-Y."/>
            <person name="Barron N."/>
            <person name="Manako K."/>
            <person name="Bowen J."/>
            <person name="Foster T."/>
            <person name="Erridge Z."/>
            <person name="Tiffin H."/>
            <person name="Waite C."/>
            <person name="Davies K."/>
            <person name="Grierson E."/>
            <person name="Laing W."/>
            <person name="Kirk R."/>
            <person name="Chen X."/>
            <person name="Wood M."/>
            <person name="Montefiori M."/>
            <person name="Brummell D."/>
            <person name="Schwinn K."/>
            <person name="Catanach A."/>
            <person name="Fullerton C."/>
            <person name="Li D."/>
            <person name="Meiyalaghan S."/>
            <person name="Nieuwenhuizen N."/>
            <person name="Read N."/>
            <person name="Prakash R."/>
            <person name="Hunter D."/>
            <person name="Zhang H."/>
            <person name="Mckenzie M."/>
            <person name="Knabel M."/>
            <person name="Harris A."/>
            <person name="Allan A."/>
            <person name="Chen A."/>
            <person name="Janssen B."/>
            <person name="Plunkett B."/>
            <person name="Dwamena C."/>
            <person name="Voogd C."/>
            <person name="Leif D."/>
            <person name="Lafferty D."/>
            <person name="Souleyre E."/>
            <person name="Varkonyi-Gasic E."/>
            <person name="Gambi F."/>
            <person name="Hanley J."/>
            <person name="Yao J.-L."/>
            <person name="Cheung J."/>
            <person name="David K."/>
            <person name="Warren B."/>
            <person name="Marsh K."/>
            <person name="Snowden K."/>
            <person name="Lin-Wang K."/>
            <person name="Brian L."/>
            <person name="Martinez-Sanchez M."/>
            <person name="Wang M."/>
            <person name="Ileperuma N."/>
            <person name="Macnee N."/>
            <person name="Campin R."/>
            <person name="Mcatee P."/>
            <person name="Drummond R."/>
            <person name="Espley R."/>
            <person name="Ireland H."/>
            <person name="Wu R."/>
            <person name="Atkinson R."/>
            <person name="Karunairetnam S."/>
            <person name="Bulley S."/>
            <person name="Chunkath S."/>
            <person name="Hanley Z."/>
            <person name="Storey R."/>
            <person name="Thrimawithana A."/>
            <person name="Thomson S."/>
            <person name="David C."/>
            <person name="Testolin R."/>
        </authorList>
    </citation>
    <scope>NUCLEOTIDE SEQUENCE [LARGE SCALE GENOMIC DNA]</scope>
    <source>
        <strain evidence="3">cv. Red5</strain>
        <tissue evidence="2">Young leaf</tissue>
    </source>
</reference>
<dbReference type="InterPro" id="IPR008889">
    <property type="entry name" value="VQ"/>
</dbReference>
<evidence type="ECO:0000313" key="2">
    <source>
        <dbReference type="EMBL" id="PSS09916.1"/>
    </source>
</evidence>
<sequence length="124" mass="13895">MAMEHTRKSKRKRESVKVVYISSPVKVKTSASRFRALVQELTGQDSDVSRFAETYNSQQTIVDTEFKSINSRMTESPASSDSLFEPSFDDLLMSSRFQGSFLGMFPPNMSFEGSHEFVGGYAAV</sequence>